<sequence>MCETGPACGGRVPGGTGAMGPTVKAVLDLPIFRRAGARVLAGERNLHRAVRWVHAGEIPDIARFLSGGEMLLTAGLGIGRDAREQRDYVRRISSAGATVLVVELAGRAFDAMPPAVIEEAERQGLPLVGLREEIPFAEVSALVHETLVEMRLQELTAEEAVSQAFMNLLLDGADHLSLTGELAHRIGHPVVLEDMTHQVLAYSGRTPMSDRVVSEWNAHSRVLHESASEGPEPAECARRAVVLRGERWGWLHVLHGTAELTGPGLYALERTAAAVAITLLGERASGARSAQRQGALVNRLMLGDLSGEDFVTEALRLGRDLRGRKLVVTVVDKNGTDGPFGEQDLDTALRGAGFPAVVADIGEHALAVVGLPAAAAEQRVADVLTGHRVRAGLSRVVDAPRLHAAVQQARGAGAAADRGTAPTVRRFDDLGVLRLLIVLAQGPELAGYVEDELGPVLRHDAGSANRLLPTLRAYLDHDGNKSRAAETLYVQRRTLYYRLERLNSLLGVSLDEPEVRQRLLLAVRGLDLLQRPNTAN</sequence>
<reference evidence="4" key="1">
    <citation type="journal article" date="2019" name="Int. J. Syst. Evol. Microbiol.">
        <title>The Global Catalogue of Microorganisms (GCM) 10K type strain sequencing project: providing services to taxonomists for standard genome sequencing and annotation.</title>
        <authorList>
            <consortium name="The Broad Institute Genomics Platform"/>
            <consortium name="The Broad Institute Genome Sequencing Center for Infectious Disease"/>
            <person name="Wu L."/>
            <person name="Ma J."/>
        </authorList>
    </citation>
    <scope>NUCLEOTIDE SEQUENCE [LARGE SCALE GENOMIC DNA]</scope>
    <source>
        <strain evidence="4">JCM 3325</strain>
    </source>
</reference>
<dbReference type="Pfam" id="PF13556">
    <property type="entry name" value="HTH_30"/>
    <property type="match status" value="1"/>
</dbReference>
<proteinExistence type="predicted"/>
<organism evidence="3 4">
    <name type="scientific">Actinomadura vinacea</name>
    <dbReference type="NCBI Taxonomy" id="115336"/>
    <lineage>
        <taxon>Bacteria</taxon>
        <taxon>Bacillati</taxon>
        <taxon>Actinomycetota</taxon>
        <taxon>Actinomycetes</taxon>
        <taxon>Streptosporangiales</taxon>
        <taxon>Thermomonosporaceae</taxon>
        <taxon>Actinomadura</taxon>
    </lineage>
</organism>
<dbReference type="Proteomes" id="UP001501231">
    <property type="component" value="Unassembled WGS sequence"/>
</dbReference>
<feature type="domain" description="PucR C-terminal helix-turn-helix" evidence="2">
    <location>
        <begin position="467"/>
        <end position="524"/>
    </location>
</feature>
<evidence type="ECO:0000259" key="2">
    <source>
        <dbReference type="Pfam" id="PF13556"/>
    </source>
</evidence>
<dbReference type="Gene3D" id="1.10.10.2840">
    <property type="entry name" value="PucR C-terminal helix-turn-helix domain"/>
    <property type="match status" value="1"/>
</dbReference>
<protein>
    <submittedName>
        <fullName evidence="3">PucR family transcriptional regulator</fullName>
    </submittedName>
</protein>
<evidence type="ECO:0000259" key="1">
    <source>
        <dbReference type="Pfam" id="PF07905"/>
    </source>
</evidence>
<evidence type="ECO:0000313" key="4">
    <source>
        <dbReference type="Proteomes" id="UP001501231"/>
    </source>
</evidence>
<feature type="domain" description="Purine catabolism PurC-like" evidence="1">
    <location>
        <begin position="26"/>
        <end position="146"/>
    </location>
</feature>
<dbReference type="PANTHER" id="PTHR33744">
    <property type="entry name" value="CARBOHYDRATE DIACID REGULATOR"/>
    <property type="match status" value="1"/>
</dbReference>
<dbReference type="PANTHER" id="PTHR33744:SF1">
    <property type="entry name" value="DNA-BINDING TRANSCRIPTIONAL ACTIVATOR ADER"/>
    <property type="match status" value="1"/>
</dbReference>
<dbReference type="InterPro" id="IPR012914">
    <property type="entry name" value="PucR_dom"/>
</dbReference>
<dbReference type="Pfam" id="PF07905">
    <property type="entry name" value="PucR"/>
    <property type="match status" value="1"/>
</dbReference>
<dbReference type="InterPro" id="IPR009057">
    <property type="entry name" value="Homeodomain-like_sf"/>
</dbReference>
<accession>A0ABP5XHT2</accession>
<gene>
    <name evidence="3" type="ORF">GCM10010191_80900</name>
</gene>
<dbReference type="InterPro" id="IPR042070">
    <property type="entry name" value="PucR_C-HTH_sf"/>
</dbReference>
<evidence type="ECO:0000313" key="3">
    <source>
        <dbReference type="EMBL" id="GAA2450732.1"/>
    </source>
</evidence>
<comment type="caution">
    <text evidence="3">The sequence shown here is derived from an EMBL/GenBank/DDBJ whole genome shotgun (WGS) entry which is preliminary data.</text>
</comment>
<dbReference type="InterPro" id="IPR025736">
    <property type="entry name" value="PucR_C-HTH_dom"/>
</dbReference>
<dbReference type="SUPFAM" id="SSF46689">
    <property type="entry name" value="Homeodomain-like"/>
    <property type="match status" value="1"/>
</dbReference>
<dbReference type="EMBL" id="BAAARW010000038">
    <property type="protein sequence ID" value="GAA2450732.1"/>
    <property type="molecule type" value="Genomic_DNA"/>
</dbReference>
<keyword evidence="4" id="KW-1185">Reference proteome</keyword>
<name>A0ABP5XHT2_9ACTN</name>
<dbReference type="InterPro" id="IPR051448">
    <property type="entry name" value="CdaR-like_regulators"/>
</dbReference>